<name>A0ABY5UVG2_9BACT</name>
<dbReference type="RefSeq" id="WP_019245918.1">
    <property type="nucleotide sequence ID" value="NZ_CAPH01000013.1"/>
</dbReference>
<organism evidence="1 2">
    <name type="scientific">Alistipes ihumii AP11</name>
    <dbReference type="NCBI Taxonomy" id="1211813"/>
    <lineage>
        <taxon>Bacteria</taxon>
        <taxon>Pseudomonadati</taxon>
        <taxon>Bacteroidota</taxon>
        <taxon>Bacteroidia</taxon>
        <taxon>Bacteroidales</taxon>
        <taxon>Rikenellaceae</taxon>
        <taxon>Alistipes</taxon>
    </lineage>
</organism>
<gene>
    <name evidence="1" type="ORF">NQ491_05595</name>
</gene>
<sequence>MTLVNFTKKHRRRNGGIRLLGLIDQREVVSATYSELDKGFTELTLDEGASLSKFEFLEDGAEYRETIAAKDGAPTVAHELTFTLERMDADTATAIEAIIEASRSGLIAVVVTINGDALLLGYSQEFGKERPLRIASAQATTGRLLSETTSETVTLRSEDVSKARPLLDDLNNLFSKI</sequence>
<reference evidence="1" key="1">
    <citation type="journal article" date="2022" name="Cell">
        <title>Design, construction, and in vivo augmentation of a complex gut microbiome.</title>
        <authorList>
            <person name="Cheng A.G."/>
            <person name="Ho P.Y."/>
            <person name="Aranda-Diaz A."/>
            <person name="Jain S."/>
            <person name="Yu F.B."/>
            <person name="Meng X."/>
            <person name="Wang M."/>
            <person name="Iakiviak M."/>
            <person name="Nagashima K."/>
            <person name="Zhao A."/>
            <person name="Murugkar P."/>
            <person name="Patil A."/>
            <person name="Atabakhsh K."/>
            <person name="Weakley A."/>
            <person name="Yan J."/>
            <person name="Brumbaugh A.R."/>
            <person name="Higginbottom S."/>
            <person name="Dimas A."/>
            <person name="Shiver A.L."/>
            <person name="Deutschbauer A."/>
            <person name="Neff N."/>
            <person name="Sonnenburg J.L."/>
            <person name="Huang K.C."/>
            <person name="Fischbach M.A."/>
        </authorList>
    </citation>
    <scope>NUCLEOTIDE SEQUENCE</scope>
    <source>
        <strain evidence="1">AP11</strain>
    </source>
</reference>
<keyword evidence="2" id="KW-1185">Reference proteome</keyword>
<evidence type="ECO:0000313" key="2">
    <source>
        <dbReference type="Proteomes" id="UP001059295"/>
    </source>
</evidence>
<protein>
    <submittedName>
        <fullName evidence="1">Uncharacterized protein</fullName>
    </submittedName>
</protein>
<dbReference type="EMBL" id="CP102294">
    <property type="protein sequence ID" value="UWN56150.1"/>
    <property type="molecule type" value="Genomic_DNA"/>
</dbReference>
<evidence type="ECO:0000313" key="1">
    <source>
        <dbReference type="EMBL" id="UWN56150.1"/>
    </source>
</evidence>
<dbReference type="GeneID" id="82891187"/>
<accession>A0ABY5UVG2</accession>
<dbReference type="Proteomes" id="UP001059295">
    <property type="component" value="Chromosome"/>
</dbReference>
<proteinExistence type="predicted"/>